<organism evidence="6 7">
    <name type="scientific">Ilyomonas limi</name>
    <dbReference type="NCBI Taxonomy" id="2575867"/>
    <lineage>
        <taxon>Bacteria</taxon>
        <taxon>Pseudomonadati</taxon>
        <taxon>Bacteroidota</taxon>
        <taxon>Chitinophagia</taxon>
        <taxon>Chitinophagales</taxon>
        <taxon>Chitinophagaceae</taxon>
        <taxon>Ilyomonas</taxon>
    </lineage>
</organism>
<evidence type="ECO:0000256" key="2">
    <source>
        <dbReference type="ARBA" id="ARBA00022737"/>
    </source>
</evidence>
<keyword evidence="7" id="KW-1185">Reference proteome</keyword>
<accession>A0A4U3L0G2</accession>
<dbReference type="InterPro" id="IPR026464">
    <property type="entry name" value="NosD_copper_fam"/>
</dbReference>
<dbReference type="Gene3D" id="2.160.20.10">
    <property type="entry name" value="Single-stranded right-handed beta-helix, Pectin lyase-like"/>
    <property type="match status" value="1"/>
</dbReference>
<dbReference type="RefSeq" id="WP_137261769.1">
    <property type="nucleotide sequence ID" value="NZ_SZQL01000007.1"/>
</dbReference>
<evidence type="ECO:0000313" key="7">
    <source>
        <dbReference type="Proteomes" id="UP000305848"/>
    </source>
</evidence>
<feature type="chain" id="PRO_5020840308" evidence="4">
    <location>
        <begin position="22"/>
        <end position="413"/>
    </location>
</feature>
<dbReference type="InterPro" id="IPR022441">
    <property type="entry name" value="Para_beta_helix_rpt-2"/>
</dbReference>
<dbReference type="EMBL" id="SZQL01000007">
    <property type="protein sequence ID" value="TKK68581.1"/>
    <property type="molecule type" value="Genomic_DNA"/>
</dbReference>
<dbReference type="SMART" id="SM00710">
    <property type="entry name" value="PbH1"/>
    <property type="match status" value="10"/>
</dbReference>
<sequence length="413" mass="46091">MKVFILISVIASLVCINTSLAAVITVGKGKDVATIHQAIDKANNGDTVLVYPGEYHEKNILINKSIALIGIDRPVIDGDHAYEMISVAASNVVVKGFRVQHSGKSSLNDIAAIKIYSSSYVTIENNIVDDSFFGIFANNASSCTIRNNYLTAYNKGEQESGNGIHCWKSDSMHIQNNTATGFRDGIYFEFVTHSIISRNLSEKNIRYGLHFMFSHNDTYVSNTFRNNGAGVAVMFTHGVKMINNVFENNWGAASYGLLLKEISDSYIQDNRFLENTMGIYMEGTSRIALVKNLFKKNGYAMKIMASCADNKLYLNNFLGNSFDVGTNGSISLNEFKNNYWDKYEGYDLNRDGIGDVPYRPISLYSMIVEQNPPAMMLFRSFIVTLLDKTEKVIPAIIPENLKDNYPSMKQLSL</sequence>
<dbReference type="InterPro" id="IPR051550">
    <property type="entry name" value="SCF-Subunits/Alg-Epimerases"/>
</dbReference>
<keyword evidence="3" id="KW-0833">Ubl conjugation pathway</keyword>
<dbReference type="InterPro" id="IPR006626">
    <property type="entry name" value="PbH1"/>
</dbReference>
<evidence type="ECO:0000256" key="1">
    <source>
        <dbReference type="ARBA" id="ARBA00004906"/>
    </source>
</evidence>
<dbReference type="InterPro" id="IPR007742">
    <property type="entry name" value="NosD_dom"/>
</dbReference>
<evidence type="ECO:0000256" key="3">
    <source>
        <dbReference type="ARBA" id="ARBA00022786"/>
    </source>
</evidence>
<proteinExistence type="predicted"/>
<evidence type="ECO:0000313" key="6">
    <source>
        <dbReference type="EMBL" id="TKK68581.1"/>
    </source>
</evidence>
<dbReference type="InterPro" id="IPR011050">
    <property type="entry name" value="Pectin_lyase_fold/virulence"/>
</dbReference>
<dbReference type="Proteomes" id="UP000305848">
    <property type="component" value="Unassembled WGS sequence"/>
</dbReference>
<dbReference type="SUPFAM" id="SSF51126">
    <property type="entry name" value="Pectin lyase-like"/>
    <property type="match status" value="1"/>
</dbReference>
<protein>
    <submittedName>
        <fullName evidence="6">Nitrous oxide reductase family maturation protein NosD</fullName>
    </submittedName>
</protein>
<keyword evidence="4" id="KW-0732">Signal</keyword>
<evidence type="ECO:0000256" key="4">
    <source>
        <dbReference type="SAM" id="SignalP"/>
    </source>
</evidence>
<dbReference type="PANTHER" id="PTHR22990:SF15">
    <property type="entry name" value="F-BOX ONLY PROTEIN 10"/>
    <property type="match status" value="1"/>
</dbReference>
<dbReference type="NCBIfam" id="TIGR04247">
    <property type="entry name" value="NosD_copper_fam"/>
    <property type="match status" value="1"/>
</dbReference>
<comment type="caution">
    <text evidence="6">The sequence shown here is derived from an EMBL/GenBank/DDBJ whole genome shotgun (WGS) entry which is preliminary data.</text>
</comment>
<dbReference type="NCBIfam" id="TIGR03804">
    <property type="entry name" value="para_beta_helix"/>
    <property type="match status" value="2"/>
</dbReference>
<reference evidence="6 7" key="1">
    <citation type="submission" date="2019-05" db="EMBL/GenBank/DDBJ databases">
        <title>Panacibacter sp. strain 17mud1-8 Genome sequencing and assembly.</title>
        <authorList>
            <person name="Chhetri G."/>
        </authorList>
    </citation>
    <scope>NUCLEOTIDE SEQUENCE [LARGE SCALE GENOMIC DNA]</scope>
    <source>
        <strain evidence="6 7">17mud1-8</strain>
    </source>
</reference>
<comment type="pathway">
    <text evidence="1">Protein modification; protein ubiquitination.</text>
</comment>
<dbReference type="Pfam" id="PF05048">
    <property type="entry name" value="NosD"/>
    <property type="match status" value="1"/>
</dbReference>
<name>A0A4U3L0G2_9BACT</name>
<feature type="domain" description="Periplasmic copper-binding protein NosD beta helix" evidence="5">
    <location>
        <begin position="160"/>
        <end position="345"/>
    </location>
</feature>
<keyword evidence="2" id="KW-0677">Repeat</keyword>
<gene>
    <name evidence="6" type="primary">nosD</name>
    <name evidence="6" type="ORF">FC093_10695</name>
</gene>
<dbReference type="OrthoDB" id="9767990at2"/>
<evidence type="ECO:0000259" key="5">
    <source>
        <dbReference type="Pfam" id="PF05048"/>
    </source>
</evidence>
<dbReference type="PANTHER" id="PTHR22990">
    <property type="entry name" value="F-BOX ONLY PROTEIN"/>
    <property type="match status" value="1"/>
</dbReference>
<dbReference type="AlphaFoldDB" id="A0A4U3L0G2"/>
<feature type="signal peptide" evidence="4">
    <location>
        <begin position="1"/>
        <end position="21"/>
    </location>
</feature>
<dbReference type="InterPro" id="IPR012334">
    <property type="entry name" value="Pectin_lyas_fold"/>
</dbReference>